<evidence type="ECO:0000256" key="1">
    <source>
        <dbReference type="SAM" id="Phobius"/>
    </source>
</evidence>
<dbReference type="EMBL" id="JACBZM010000001">
    <property type="protein sequence ID" value="NYI46725.1"/>
    <property type="molecule type" value="Genomic_DNA"/>
</dbReference>
<keyword evidence="1" id="KW-0812">Transmembrane</keyword>
<dbReference type="AlphaFoldDB" id="A0A7Z0CQ91"/>
<feature type="transmembrane region" description="Helical" evidence="1">
    <location>
        <begin position="79"/>
        <end position="96"/>
    </location>
</feature>
<accession>A0A7Z0CQ91</accession>
<feature type="transmembrane region" description="Helical" evidence="1">
    <location>
        <begin position="51"/>
        <end position="73"/>
    </location>
</feature>
<protein>
    <recommendedName>
        <fullName evidence="4">Integral membrane protein</fullName>
    </recommendedName>
</protein>
<feature type="transmembrane region" description="Helical" evidence="1">
    <location>
        <begin position="20"/>
        <end position="39"/>
    </location>
</feature>
<evidence type="ECO:0000313" key="2">
    <source>
        <dbReference type="EMBL" id="NYI46725.1"/>
    </source>
</evidence>
<name>A0A7Z0CQ91_9ACTN</name>
<feature type="transmembrane region" description="Helical" evidence="1">
    <location>
        <begin position="103"/>
        <end position="121"/>
    </location>
</feature>
<dbReference type="RefSeq" id="WP_051931694.1">
    <property type="nucleotide sequence ID" value="NZ_JACBZM010000001.1"/>
</dbReference>
<keyword evidence="1" id="KW-1133">Transmembrane helix</keyword>
<organism evidence="2 3">
    <name type="scientific">Nocardioides aromaticivorans</name>
    <dbReference type="NCBI Taxonomy" id="200618"/>
    <lineage>
        <taxon>Bacteria</taxon>
        <taxon>Bacillati</taxon>
        <taxon>Actinomycetota</taxon>
        <taxon>Actinomycetes</taxon>
        <taxon>Propionibacteriales</taxon>
        <taxon>Nocardioidaceae</taxon>
        <taxon>Nocardioides</taxon>
    </lineage>
</organism>
<keyword evidence="1" id="KW-0472">Membrane</keyword>
<gene>
    <name evidence="2" type="ORF">BJ993_003805</name>
</gene>
<evidence type="ECO:0008006" key="4">
    <source>
        <dbReference type="Google" id="ProtNLM"/>
    </source>
</evidence>
<dbReference type="Proteomes" id="UP000562045">
    <property type="component" value="Unassembled WGS sequence"/>
</dbReference>
<sequence length="137" mass="14240">MTEGPQEPSGAAAGNPPPLTAAASLVGVQALVLLILAVLETVNLVDERRSMGLSVTVFFAAYGVVLVAAAWGLHRRATWARGPVLITQLIMLGLAWNVREHVVVAIALAVCAGIVLAGMLHPDTLAALDRDPTADED</sequence>
<evidence type="ECO:0000313" key="3">
    <source>
        <dbReference type="Proteomes" id="UP000562045"/>
    </source>
</evidence>
<comment type="caution">
    <text evidence="2">The sequence shown here is derived from an EMBL/GenBank/DDBJ whole genome shotgun (WGS) entry which is preliminary data.</text>
</comment>
<reference evidence="2 3" key="1">
    <citation type="submission" date="2020-07" db="EMBL/GenBank/DDBJ databases">
        <title>Sequencing the genomes of 1000 actinobacteria strains.</title>
        <authorList>
            <person name="Klenk H.-P."/>
        </authorList>
    </citation>
    <scope>NUCLEOTIDE SEQUENCE [LARGE SCALE GENOMIC DNA]</scope>
    <source>
        <strain evidence="2 3">DSM 15131</strain>
    </source>
</reference>
<proteinExistence type="predicted"/>